<dbReference type="Proteomes" id="UP001652621">
    <property type="component" value="Unplaced"/>
</dbReference>
<dbReference type="KEGG" id="mde:101899209"/>
<dbReference type="AlphaFoldDB" id="A0A9J7D289"/>
<evidence type="ECO:0000313" key="3">
    <source>
        <dbReference type="RefSeq" id="XP_005191639.4"/>
    </source>
</evidence>
<dbReference type="InterPro" id="IPR010512">
    <property type="entry name" value="DUF1091"/>
</dbReference>
<dbReference type="Pfam" id="PF06477">
    <property type="entry name" value="DUF1091"/>
    <property type="match status" value="1"/>
</dbReference>
<feature type="signal peptide" evidence="1">
    <location>
        <begin position="1"/>
        <end position="21"/>
    </location>
</feature>
<dbReference type="RefSeq" id="XP_005191639.4">
    <property type="nucleotide sequence ID" value="XM_005191582.4"/>
</dbReference>
<dbReference type="PANTHER" id="PTHR20898:SF0">
    <property type="entry name" value="DAEDALUS ON 3-RELATED"/>
    <property type="match status" value="1"/>
</dbReference>
<sequence length="185" mass="21296">MHWKNYIALLILQIAYETVMAARNRRFHVEMYNMSCNHTEVVKRMDCHLAKLATDRYAVTVKFMYKDDLANDGVAHTQILVRMKRGPPVLKFLDFKVNVCDALSVSSFPIPLAKDLFDEARRTSNLPYNCPLKGNFLYYINNYTVTSETIPAYAPLMNFSLIFKIYKNNELVIATETQGGTIPKI</sequence>
<gene>
    <name evidence="3" type="primary">LOC101899209</name>
</gene>
<feature type="chain" id="PRO_5045632049" evidence="1">
    <location>
        <begin position="22"/>
        <end position="185"/>
    </location>
</feature>
<name>A0A9J7D289_MUSDO</name>
<dbReference type="OrthoDB" id="8060832at2759"/>
<keyword evidence="2" id="KW-1185">Reference proteome</keyword>
<evidence type="ECO:0000313" key="2">
    <source>
        <dbReference type="Proteomes" id="UP001652621"/>
    </source>
</evidence>
<proteinExistence type="predicted"/>
<dbReference type="SMART" id="SM00697">
    <property type="entry name" value="DM8"/>
    <property type="match status" value="1"/>
</dbReference>
<accession>A0A9J7D289</accession>
<keyword evidence="1" id="KW-0732">Signal</keyword>
<reference evidence="3" key="1">
    <citation type="submission" date="2025-08" db="UniProtKB">
        <authorList>
            <consortium name="RefSeq"/>
        </authorList>
    </citation>
    <scope>IDENTIFICATION</scope>
    <source>
        <strain evidence="3">Aabys</strain>
        <tissue evidence="3">Whole body</tissue>
    </source>
</reference>
<organism evidence="2 3">
    <name type="scientific">Musca domestica</name>
    <name type="common">House fly</name>
    <dbReference type="NCBI Taxonomy" id="7370"/>
    <lineage>
        <taxon>Eukaryota</taxon>
        <taxon>Metazoa</taxon>
        <taxon>Ecdysozoa</taxon>
        <taxon>Arthropoda</taxon>
        <taxon>Hexapoda</taxon>
        <taxon>Insecta</taxon>
        <taxon>Pterygota</taxon>
        <taxon>Neoptera</taxon>
        <taxon>Endopterygota</taxon>
        <taxon>Diptera</taxon>
        <taxon>Brachycera</taxon>
        <taxon>Muscomorpha</taxon>
        <taxon>Muscoidea</taxon>
        <taxon>Muscidae</taxon>
        <taxon>Musca</taxon>
    </lineage>
</organism>
<dbReference type="GeneID" id="101899209"/>
<protein>
    <submittedName>
        <fullName evidence="3">Uncharacterized protein LOC101899209</fullName>
    </submittedName>
</protein>
<dbReference type="VEuPathDB" id="VectorBase:MDOMA2_007440"/>
<evidence type="ECO:0000256" key="1">
    <source>
        <dbReference type="SAM" id="SignalP"/>
    </source>
</evidence>
<dbReference type="PANTHER" id="PTHR20898">
    <property type="entry name" value="DAEDALUS ON 3-RELATED-RELATED"/>
    <property type="match status" value="1"/>
</dbReference>